<dbReference type="RefSeq" id="WP_379012740.1">
    <property type="nucleotide sequence ID" value="NZ_JBHSDC010000003.1"/>
</dbReference>
<dbReference type="Gene3D" id="3.20.20.80">
    <property type="entry name" value="Glycosidases"/>
    <property type="match status" value="1"/>
</dbReference>
<dbReference type="InterPro" id="IPR001547">
    <property type="entry name" value="Glyco_hydro_5"/>
</dbReference>
<gene>
    <name evidence="5" type="ORF">ACFOW1_05495</name>
</gene>
<keyword evidence="6" id="KW-1185">Reference proteome</keyword>
<name>A0ABV8PUS2_9BACT</name>
<comment type="caution">
    <text evidence="5">The sequence shown here is derived from an EMBL/GenBank/DDBJ whole genome shotgun (WGS) entry which is preliminary data.</text>
</comment>
<protein>
    <submittedName>
        <fullName evidence="5">Cellulase family glycosylhydrolase</fullName>
    </submittedName>
</protein>
<evidence type="ECO:0000313" key="5">
    <source>
        <dbReference type="EMBL" id="MFC4231334.1"/>
    </source>
</evidence>
<dbReference type="Proteomes" id="UP001595906">
    <property type="component" value="Unassembled WGS sequence"/>
</dbReference>
<keyword evidence="1 3" id="KW-0378">Hydrolase</keyword>
<feature type="domain" description="Glycoside hydrolase family 5" evidence="4">
    <location>
        <begin position="59"/>
        <end position="295"/>
    </location>
</feature>
<dbReference type="SUPFAM" id="SSF51445">
    <property type="entry name" value="(Trans)glycosidases"/>
    <property type="match status" value="1"/>
</dbReference>
<comment type="similarity">
    <text evidence="3">Belongs to the glycosyl hydrolase 5 (cellulase A) family.</text>
</comment>
<reference evidence="6" key="1">
    <citation type="journal article" date="2019" name="Int. J. Syst. Evol. Microbiol.">
        <title>The Global Catalogue of Microorganisms (GCM) 10K type strain sequencing project: providing services to taxonomists for standard genome sequencing and annotation.</title>
        <authorList>
            <consortium name="The Broad Institute Genomics Platform"/>
            <consortium name="The Broad Institute Genome Sequencing Center for Infectious Disease"/>
            <person name="Wu L."/>
            <person name="Ma J."/>
        </authorList>
    </citation>
    <scope>NUCLEOTIDE SEQUENCE [LARGE SCALE GENOMIC DNA]</scope>
    <source>
        <strain evidence="6">CECT 8010</strain>
    </source>
</reference>
<dbReference type="InterPro" id="IPR017853">
    <property type="entry name" value="GH"/>
</dbReference>
<dbReference type="EMBL" id="JBHSDC010000003">
    <property type="protein sequence ID" value="MFC4231334.1"/>
    <property type="molecule type" value="Genomic_DNA"/>
</dbReference>
<sequence>MCLLISILLFACKKGSDGSNVANSNSYHIVGKAIYYQDKPAQLIGCNALHVFGAGSSDMRSWQIDIVREFIGNVKETPISGGVIKDAANTYLYALQTIVDSNRLNHQVTILCPFKWDTTANTDFTGKWPSNTSWWTAYKQTLAQWALYFKNQPDVWLEVWNEPYRYDRTDGYTDDIWLTHMNELVGIIRNTGNNNIVVVPCAEQGQDESVLLTKGQILETYYADILFDIHAYEKWLLASNTAIGSRLQQLQQQNIPVIFGETAPMNAGVLMPPASFLDSIYTRGMSVCAWLWKYDENDQDALLTTTGKPNNNNNNQWGTLYNTLCLKPRKP</sequence>
<organism evidence="5 6">
    <name type="scientific">Parasediminibacterium paludis</name>
    <dbReference type="NCBI Taxonomy" id="908966"/>
    <lineage>
        <taxon>Bacteria</taxon>
        <taxon>Pseudomonadati</taxon>
        <taxon>Bacteroidota</taxon>
        <taxon>Chitinophagia</taxon>
        <taxon>Chitinophagales</taxon>
        <taxon>Chitinophagaceae</taxon>
        <taxon>Parasediminibacterium</taxon>
    </lineage>
</organism>
<evidence type="ECO:0000256" key="1">
    <source>
        <dbReference type="ARBA" id="ARBA00022801"/>
    </source>
</evidence>
<dbReference type="Pfam" id="PF00150">
    <property type="entry name" value="Cellulase"/>
    <property type="match status" value="1"/>
</dbReference>
<keyword evidence="2 3" id="KW-0326">Glycosidase</keyword>
<evidence type="ECO:0000259" key="4">
    <source>
        <dbReference type="Pfam" id="PF00150"/>
    </source>
</evidence>
<accession>A0ABV8PUS2</accession>
<evidence type="ECO:0000256" key="2">
    <source>
        <dbReference type="ARBA" id="ARBA00023295"/>
    </source>
</evidence>
<proteinExistence type="inferred from homology"/>
<evidence type="ECO:0000313" key="6">
    <source>
        <dbReference type="Proteomes" id="UP001595906"/>
    </source>
</evidence>
<evidence type="ECO:0000256" key="3">
    <source>
        <dbReference type="RuleBase" id="RU361153"/>
    </source>
</evidence>